<evidence type="ECO:0000313" key="1">
    <source>
        <dbReference type="EMBL" id="NYE94284.1"/>
    </source>
</evidence>
<protein>
    <submittedName>
        <fullName evidence="1">Uncharacterized protein</fullName>
    </submittedName>
</protein>
<accession>A0A7Y9LRJ4</accession>
<comment type="caution">
    <text evidence="1">The sequence shown here is derived from an EMBL/GenBank/DDBJ whole genome shotgun (WGS) entry which is preliminary data.</text>
</comment>
<dbReference type="Proteomes" id="UP000521748">
    <property type="component" value="Unassembled WGS sequence"/>
</dbReference>
<keyword evidence="2" id="KW-1185">Reference proteome</keyword>
<organism evidence="1 2">
    <name type="scientific">Psychromicrobium silvestre</name>
    <dbReference type="NCBI Taxonomy" id="1645614"/>
    <lineage>
        <taxon>Bacteria</taxon>
        <taxon>Bacillati</taxon>
        <taxon>Actinomycetota</taxon>
        <taxon>Actinomycetes</taxon>
        <taxon>Micrococcales</taxon>
        <taxon>Micrococcaceae</taxon>
        <taxon>Psychromicrobium</taxon>
    </lineage>
</organism>
<dbReference type="AlphaFoldDB" id="A0A7Y9LRJ4"/>
<sequence>MSSSPQDRFFVYFRRGAASLESALNTLPMHDLQAASVTEENFLVSEQGLSFLITLEESEQVPLAAAQAAGAEPRWQPLTECTARFAVEISDLEAALEEINTMLELQGALQDCCNGYLVLPWNGGILEPWGVD</sequence>
<reference evidence="1 2" key="1">
    <citation type="submission" date="2020-07" db="EMBL/GenBank/DDBJ databases">
        <title>Sequencing the genomes of 1000 actinobacteria strains.</title>
        <authorList>
            <person name="Klenk H.-P."/>
        </authorList>
    </citation>
    <scope>NUCLEOTIDE SEQUENCE [LARGE SCALE GENOMIC DNA]</scope>
    <source>
        <strain evidence="1 2">DSM 102047</strain>
    </source>
</reference>
<proteinExistence type="predicted"/>
<dbReference type="RefSeq" id="WP_179388064.1">
    <property type="nucleotide sequence ID" value="NZ_JACBYQ010000001.1"/>
</dbReference>
<dbReference type="EMBL" id="JACBYQ010000001">
    <property type="protein sequence ID" value="NYE94284.1"/>
    <property type="molecule type" value="Genomic_DNA"/>
</dbReference>
<gene>
    <name evidence="1" type="ORF">FHU41_000505</name>
</gene>
<evidence type="ECO:0000313" key="2">
    <source>
        <dbReference type="Proteomes" id="UP000521748"/>
    </source>
</evidence>
<name>A0A7Y9LRJ4_9MICC</name>